<dbReference type="EMBL" id="JAJTWT010000005">
    <property type="protein sequence ID" value="MCE4538165.1"/>
    <property type="molecule type" value="Genomic_DNA"/>
</dbReference>
<comment type="function">
    <text evidence="9">IGPS catalyzes the conversion of PRFAR and glutamine to IGP, AICAR and glutamate. The HisF subunit catalyzes the cyclization activity that produces IGP and AICAR from PRFAR using the ammonia provided by the HisH subunit.</text>
</comment>
<dbReference type="RefSeq" id="WP_233392613.1">
    <property type="nucleotide sequence ID" value="NZ_JAJTWT010000005.1"/>
</dbReference>
<comment type="pathway">
    <text evidence="1">Amino-acid biosynthesis; L-histidine biosynthesis; L-histidine from 5-phospho-alpha-D-ribose 1-diphosphate: step 5/9.</text>
</comment>
<dbReference type="NCBIfam" id="NF038364">
    <property type="entry name" value="AglZ_HisF2_fam"/>
    <property type="match status" value="1"/>
</dbReference>
<protein>
    <recommendedName>
        <fullName evidence="4">imidazole glycerol-phosphate synthase</fullName>
        <ecNumber evidence="4">4.3.2.10</ecNumber>
    </recommendedName>
    <alternativeName>
        <fullName evidence="10">IGP synthase cyclase subunit</fullName>
    </alternativeName>
</protein>
<evidence type="ECO:0000256" key="4">
    <source>
        <dbReference type="ARBA" id="ARBA00012809"/>
    </source>
</evidence>
<evidence type="ECO:0000313" key="14">
    <source>
        <dbReference type="Proteomes" id="UP001201463"/>
    </source>
</evidence>
<dbReference type="PANTHER" id="PTHR21235">
    <property type="entry name" value="IMIDAZOLE GLYCEROL PHOSPHATE SYNTHASE SUBUNIT HISF/H IGP SYNTHASE SUBUNIT HISF/H"/>
    <property type="match status" value="1"/>
</dbReference>
<accession>A0ABS8XFZ6</accession>
<evidence type="ECO:0000256" key="8">
    <source>
        <dbReference type="ARBA" id="ARBA00023239"/>
    </source>
</evidence>
<dbReference type="InterPro" id="IPR004651">
    <property type="entry name" value="HisF"/>
</dbReference>
<evidence type="ECO:0000256" key="9">
    <source>
        <dbReference type="ARBA" id="ARBA00025475"/>
    </source>
</evidence>
<keyword evidence="7 12" id="KW-0368">Histidine biosynthesis</keyword>
<dbReference type="InterPro" id="IPR011060">
    <property type="entry name" value="RibuloseP-bd_barrel"/>
</dbReference>
<dbReference type="NCBIfam" id="TIGR03572">
    <property type="entry name" value="WbuZ"/>
    <property type="match status" value="1"/>
</dbReference>
<dbReference type="PANTHER" id="PTHR21235:SF2">
    <property type="entry name" value="IMIDAZOLE GLYCEROL PHOSPHATE SYNTHASE HISHF"/>
    <property type="match status" value="1"/>
</dbReference>
<gene>
    <name evidence="13" type="ORF">LXT12_12980</name>
</gene>
<evidence type="ECO:0000256" key="10">
    <source>
        <dbReference type="ARBA" id="ARBA00030264"/>
    </source>
</evidence>
<comment type="similarity">
    <text evidence="2 12">Belongs to the HisA/HisF family.</text>
</comment>
<comment type="catalytic activity">
    <reaction evidence="11">
        <text>5-[(5-phospho-1-deoxy-D-ribulos-1-ylimino)methylamino]-1-(5-phospho-beta-D-ribosyl)imidazole-4-carboxamide + L-glutamine = D-erythro-1-(imidazol-4-yl)glycerol 3-phosphate + 5-amino-1-(5-phospho-beta-D-ribosyl)imidazole-4-carboxamide + L-glutamate + H(+)</text>
        <dbReference type="Rhea" id="RHEA:24793"/>
        <dbReference type="ChEBI" id="CHEBI:15378"/>
        <dbReference type="ChEBI" id="CHEBI:29985"/>
        <dbReference type="ChEBI" id="CHEBI:58278"/>
        <dbReference type="ChEBI" id="CHEBI:58359"/>
        <dbReference type="ChEBI" id="CHEBI:58475"/>
        <dbReference type="ChEBI" id="CHEBI:58525"/>
        <dbReference type="EC" id="4.3.2.10"/>
    </reaction>
</comment>
<dbReference type="CDD" id="cd04731">
    <property type="entry name" value="HisF"/>
    <property type="match status" value="1"/>
</dbReference>
<comment type="subunit">
    <text evidence="3">Heterodimer of HisH and HisF.</text>
</comment>
<name>A0ABS8XFZ6_9BURK</name>
<comment type="caution">
    <text evidence="13">The sequence shown here is derived from an EMBL/GenBank/DDBJ whole genome shotgun (WGS) entry which is preliminary data.</text>
</comment>
<dbReference type="Proteomes" id="UP001201463">
    <property type="component" value="Unassembled WGS sequence"/>
</dbReference>
<evidence type="ECO:0000256" key="11">
    <source>
        <dbReference type="ARBA" id="ARBA00047838"/>
    </source>
</evidence>
<evidence type="ECO:0000256" key="12">
    <source>
        <dbReference type="RuleBase" id="RU003657"/>
    </source>
</evidence>
<dbReference type="InterPro" id="IPR050064">
    <property type="entry name" value="IGPS_HisA/HisF"/>
</dbReference>
<keyword evidence="8" id="KW-0456">Lyase</keyword>
<evidence type="ECO:0000313" key="13">
    <source>
        <dbReference type="EMBL" id="MCE4538165.1"/>
    </source>
</evidence>
<dbReference type="SUPFAM" id="SSF51366">
    <property type="entry name" value="Ribulose-phoshate binding barrel"/>
    <property type="match status" value="1"/>
</dbReference>
<dbReference type="Gene3D" id="3.20.20.70">
    <property type="entry name" value="Aldolase class I"/>
    <property type="match status" value="1"/>
</dbReference>
<keyword evidence="14" id="KW-1185">Reference proteome</keyword>
<dbReference type="Pfam" id="PF00977">
    <property type="entry name" value="His_biosynth"/>
    <property type="match status" value="1"/>
</dbReference>
<keyword evidence="6 12" id="KW-0028">Amino-acid biosynthesis</keyword>
<dbReference type="InterPro" id="IPR020021">
    <property type="entry name" value="Glycosyl_amidation-assoc_WbuZ"/>
</dbReference>
<organism evidence="13 14">
    <name type="scientific">Pelomonas caseinilytica</name>
    <dbReference type="NCBI Taxonomy" id="2906763"/>
    <lineage>
        <taxon>Bacteria</taxon>
        <taxon>Pseudomonadati</taxon>
        <taxon>Pseudomonadota</taxon>
        <taxon>Betaproteobacteria</taxon>
        <taxon>Burkholderiales</taxon>
        <taxon>Sphaerotilaceae</taxon>
        <taxon>Roseateles</taxon>
    </lineage>
</organism>
<reference evidence="13 14" key="1">
    <citation type="submission" date="2021-12" db="EMBL/GenBank/DDBJ databases">
        <title>Genome seq of p7.</title>
        <authorList>
            <person name="Seo T."/>
        </authorList>
    </citation>
    <scope>NUCLEOTIDE SEQUENCE [LARGE SCALE GENOMIC DNA]</scope>
    <source>
        <strain evidence="13 14">P7</strain>
    </source>
</reference>
<dbReference type="InterPro" id="IPR013785">
    <property type="entry name" value="Aldolase_TIM"/>
</dbReference>
<evidence type="ECO:0000256" key="7">
    <source>
        <dbReference type="ARBA" id="ARBA00023102"/>
    </source>
</evidence>
<evidence type="ECO:0000256" key="6">
    <source>
        <dbReference type="ARBA" id="ARBA00022605"/>
    </source>
</evidence>
<sequence length="253" mass="27162">MLNHRVIPCLLMKDGGLVKTRRFKDPVYVGDPINAIRIFNEKEVDELVLLDISATAQGRAPNFELIEEIASECFMPLAYGGGVRTVAQVKQLLRLGVEKVIINTALHTDPEFVREAARTFGSQAIVASMDVKRKLLGRQEVFIKNAGTATGVDPVTFAHQVQELGVGEILLTAVDRDGTMVGYDLDLVAKIAQAVNVPVIASGGAGSLADFGAAVRQGHASAVSAGAMFVFYGPHRAVLISYPDYDKLRAALS</sequence>
<evidence type="ECO:0000256" key="1">
    <source>
        <dbReference type="ARBA" id="ARBA00005091"/>
    </source>
</evidence>
<dbReference type="EC" id="4.3.2.10" evidence="4"/>
<keyword evidence="5" id="KW-0963">Cytoplasm</keyword>
<evidence type="ECO:0000256" key="5">
    <source>
        <dbReference type="ARBA" id="ARBA00022490"/>
    </source>
</evidence>
<evidence type="ECO:0000256" key="3">
    <source>
        <dbReference type="ARBA" id="ARBA00011152"/>
    </source>
</evidence>
<dbReference type="InterPro" id="IPR006062">
    <property type="entry name" value="His_biosynth"/>
</dbReference>
<evidence type="ECO:0000256" key="2">
    <source>
        <dbReference type="ARBA" id="ARBA00009667"/>
    </source>
</evidence>
<proteinExistence type="inferred from homology"/>